<geneLocation type="plasmid" evidence="2 3">
    <name>AZOBR_p4</name>
</geneLocation>
<evidence type="ECO:0000313" key="3">
    <source>
        <dbReference type="Proteomes" id="UP000007319"/>
    </source>
</evidence>
<feature type="region of interest" description="Disordered" evidence="1">
    <location>
        <begin position="1"/>
        <end position="23"/>
    </location>
</feature>
<dbReference type="Proteomes" id="UP000007319">
    <property type="component" value="Plasmid AZOBR_p4"/>
</dbReference>
<name>A0A9P1NRM2_9PROT</name>
<organism evidence="2 3">
    <name type="scientific">Azospirillum baldaniorum</name>
    <dbReference type="NCBI Taxonomy" id="1064539"/>
    <lineage>
        <taxon>Bacteria</taxon>
        <taxon>Pseudomonadati</taxon>
        <taxon>Pseudomonadota</taxon>
        <taxon>Alphaproteobacteria</taxon>
        <taxon>Rhodospirillales</taxon>
        <taxon>Azospirillaceae</taxon>
        <taxon>Azospirillum</taxon>
    </lineage>
</organism>
<proteinExistence type="predicted"/>
<reference evidence="2 3" key="1">
    <citation type="journal article" date="2011" name="PLoS Genet.">
        <title>Azospirillum genomes reveal transition of bacteria from aquatic to terrestrial environments.</title>
        <authorList>
            <person name="Wisniewski-Dye F."/>
            <person name="Borziak K."/>
            <person name="Khalsa-Moyers G."/>
            <person name="Alexandre G."/>
            <person name="Sukharnikov L.O."/>
            <person name="Wuichet K."/>
            <person name="Hurst G.B."/>
            <person name="McDonald W.H."/>
            <person name="Robertson J.S."/>
            <person name="Barbe V."/>
            <person name="Calteau A."/>
            <person name="Rouy Z."/>
            <person name="Mangenot S."/>
            <person name="Prigent-Combaret C."/>
            <person name="Normand P."/>
            <person name="Boyer M."/>
            <person name="Siguier P."/>
            <person name="Dessaux Y."/>
            <person name="Elmerich C."/>
            <person name="Condemine G."/>
            <person name="Krishnen G."/>
            <person name="Kennedy I."/>
            <person name="Paterson A.H."/>
            <person name="Gonzalez V."/>
            <person name="Mavingui P."/>
            <person name="Zhulin I.B."/>
        </authorList>
    </citation>
    <scope>NUCLEOTIDE SEQUENCE [LARGE SCALE GENOMIC DNA]</scope>
    <source>
        <strain evidence="2 3">Sp245</strain>
    </source>
</reference>
<dbReference type="KEGG" id="abs:AZOBR_p430016"/>
<keyword evidence="3" id="KW-1185">Reference proteome</keyword>
<protein>
    <submittedName>
        <fullName evidence="2">Uncharacterized protein</fullName>
    </submittedName>
</protein>
<gene>
    <name evidence="2" type="ORF">AZOBR_p430016</name>
</gene>
<keyword evidence="2" id="KW-0614">Plasmid</keyword>
<sequence>METDPETMEDVGSRQGKAIGGQSGSARFCKLALHVIEKPAAPCIRSVHLTSPSGSTGAAAPWQAVVGRRHGLLILPHLYSKIDAGTCQRSPENFTLQSRRTKLVTRAHQLLV</sequence>
<dbReference type="AlphaFoldDB" id="A0A9P1NRM2"/>
<accession>A0A9P1NRM2</accession>
<dbReference type="EMBL" id="HE577331">
    <property type="protein sequence ID" value="CCD03237.1"/>
    <property type="molecule type" value="Genomic_DNA"/>
</dbReference>
<evidence type="ECO:0000256" key="1">
    <source>
        <dbReference type="SAM" id="MobiDB-lite"/>
    </source>
</evidence>
<evidence type="ECO:0000313" key="2">
    <source>
        <dbReference type="EMBL" id="CCD03237.1"/>
    </source>
</evidence>